<feature type="chain" id="PRO_5014964742" evidence="1">
    <location>
        <begin position="22"/>
        <end position="111"/>
    </location>
</feature>
<evidence type="ECO:0000313" key="2">
    <source>
        <dbReference type="EMBL" id="SEH08661.1"/>
    </source>
</evidence>
<keyword evidence="1" id="KW-0732">Signal</keyword>
<feature type="signal peptide" evidence="1">
    <location>
        <begin position="1"/>
        <end position="21"/>
    </location>
</feature>
<gene>
    <name evidence="2" type="ORF">MBHS_04553</name>
</gene>
<evidence type="ECO:0000256" key="1">
    <source>
        <dbReference type="SAM" id="SignalP"/>
    </source>
</evidence>
<proteinExistence type="predicted"/>
<dbReference type="RefSeq" id="WP_103922182.1">
    <property type="nucleotide sequence ID" value="NZ_FMSV02000555.1"/>
</dbReference>
<protein>
    <submittedName>
        <fullName evidence="2">Uncharacterized protein</fullName>
    </submittedName>
</protein>
<organism evidence="2 3">
    <name type="scientific">Candidatus Venteria ishoeyi</name>
    <dbReference type="NCBI Taxonomy" id="1899563"/>
    <lineage>
        <taxon>Bacteria</taxon>
        <taxon>Pseudomonadati</taxon>
        <taxon>Pseudomonadota</taxon>
        <taxon>Gammaproteobacteria</taxon>
        <taxon>Thiotrichales</taxon>
        <taxon>Thiotrichaceae</taxon>
        <taxon>Venteria</taxon>
    </lineage>
</organism>
<evidence type="ECO:0000313" key="3">
    <source>
        <dbReference type="Proteomes" id="UP000236724"/>
    </source>
</evidence>
<dbReference type="AlphaFoldDB" id="A0A1H6FGU9"/>
<reference evidence="2 3" key="1">
    <citation type="submission" date="2016-10" db="EMBL/GenBank/DDBJ databases">
        <authorList>
            <person name="de Groot N.N."/>
        </authorList>
    </citation>
    <scope>NUCLEOTIDE SEQUENCE [LARGE SCALE GENOMIC DNA]</scope>
    <source>
        <strain evidence="2">MBHS1</strain>
    </source>
</reference>
<name>A0A1H6FGU9_9GAMM</name>
<sequence>MQFIKPVLFIMLFTMAQVAQAEFRWMSIEEIKERGGSEINDITDSRGYWAGRVIAVGVRDMGDKFKFVGSLKVKITWVTDRTSYQCHNIYEMQQDEIKDFTHRSIMLKKCQ</sequence>
<dbReference type="EMBL" id="FMSV02000555">
    <property type="protein sequence ID" value="SEH08661.1"/>
    <property type="molecule type" value="Genomic_DNA"/>
</dbReference>
<accession>A0A1H6FGU9</accession>
<keyword evidence="3" id="KW-1185">Reference proteome</keyword>
<dbReference type="Proteomes" id="UP000236724">
    <property type="component" value="Unassembled WGS sequence"/>
</dbReference>